<feature type="compositionally biased region" description="Low complexity" evidence="1">
    <location>
        <begin position="304"/>
        <end position="316"/>
    </location>
</feature>
<dbReference type="PANTHER" id="PTHR14898">
    <property type="entry name" value="ENHANCER OF POLYCOMB"/>
    <property type="match status" value="1"/>
</dbReference>
<evidence type="ECO:0000313" key="3">
    <source>
        <dbReference type="Proteomes" id="UP000270094"/>
    </source>
</evidence>
<dbReference type="EMBL" id="UYYB01009765">
    <property type="protein sequence ID" value="VDM68718.1"/>
    <property type="molecule type" value="Genomic_DNA"/>
</dbReference>
<dbReference type="GO" id="GO:0006357">
    <property type="term" value="P:regulation of transcription by RNA polymerase II"/>
    <property type="evidence" value="ECO:0007669"/>
    <property type="project" value="InterPro"/>
</dbReference>
<proteinExistence type="predicted"/>
<evidence type="ECO:0000313" key="2">
    <source>
        <dbReference type="EMBL" id="VDM68718.1"/>
    </source>
</evidence>
<evidence type="ECO:0000256" key="1">
    <source>
        <dbReference type="SAM" id="MobiDB-lite"/>
    </source>
</evidence>
<accession>A0A3P7KLE0</accession>
<dbReference type="InterPro" id="IPR024943">
    <property type="entry name" value="Enhancer_polycomb"/>
</dbReference>
<sequence length="353" mass="39927">MQTRKNRKNDEDSYEKVLKLGHDLRKTVTLFDMVKRREKTKIALIDLDSEILAHRMGLLDFGSNIYNQFVAKIRESGKHVSTGTTNGVAKSEDDAILRKKAKRRKIRTMAANVDREVPSKAWLKKNAEVWNRPPSVFAPSGISPVAEVDQSAQAICDANLDGKYVFKRRRGCMYRSPLSNNNIMEEHIEAKVIPKKQHLYETYLPRQDGTIRRFGLARRRLGRGGRVVFDRFQPNDAPRVPNPCDPFLDNFLQDSSVSFRARLRPLIETDAHRRTFLNWDRAVEEDCEQRWLTSGHCSSSNDCPSQDSPASDSQPALAARMSSNPPSATQSGNGLAGRVDPCTLTSTKVRDKS</sequence>
<dbReference type="GO" id="GO:0035267">
    <property type="term" value="C:NuA4 histone acetyltransferase complex"/>
    <property type="evidence" value="ECO:0007669"/>
    <property type="project" value="InterPro"/>
</dbReference>
<dbReference type="AlphaFoldDB" id="A0A3P7KLE0"/>
<reference evidence="2 3" key="1">
    <citation type="submission" date="2018-11" db="EMBL/GenBank/DDBJ databases">
        <authorList>
            <consortium name="Pathogen Informatics"/>
        </authorList>
    </citation>
    <scope>NUCLEOTIDE SEQUENCE [LARGE SCALE GENOMIC DNA]</scope>
</reference>
<gene>
    <name evidence="2" type="ORF">SVUK_LOCUS3716</name>
</gene>
<protein>
    <submittedName>
        <fullName evidence="2">Uncharacterized protein</fullName>
    </submittedName>
</protein>
<organism evidence="2 3">
    <name type="scientific">Strongylus vulgaris</name>
    <name type="common">Blood worm</name>
    <dbReference type="NCBI Taxonomy" id="40348"/>
    <lineage>
        <taxon>Eukaryota</taxon>
        <taxon>Metazoa</taxon>
        <taxon>Ecdysozoa</taxon>
        <taxon>Nematoda</taxon>
        <taxon>Chromadorea</taxon>
        <taxon>Rhabditida</taxon>
        <taxon>Rhabditina</taxon>
        <taxon>Rhabditomorpha</taxon>
        <taxon>Strongyloidea</taxon>
        <taxon>Strongylidae</taxon>
        <taxon>Strongylus</taxon>
    </lineage>
</organism>
<feature type="compositionally biased region" description="Polar residues" evidence="1">
    <location>
        <begin position="321"/>
        <end position="333"/>
    </location>
</feature>
<dbReference type="OrthoDB" id="435275at2759"/>
<feature type="region of interest" description="Disordered" evidence="1">
    <location>
        <begin position="297"/>
        <end position="353"/>
    </location>
</feature>
<keyword evidence="3" id="KW-1185">Reference proteome</keyword>
<name>A0A3P7KLE0_STRVU</name>
<dbReference type="Proteomes" id="UP000270094">
    <property type="component" value="Unassembled WGS sequence"/>
</dbReference>